<evidence type="ECO:0000313" key="4">
    <source>
        <dbReference type="Ensembl" id="ENSMLUP00000018069.1"/>
    </source>
</evidence>
<feature type="region of interest" description="Disordered" evidence="3">
    <location>
        <begin position="228"/>
        <end position="262"/>
    </location>
</feature>
<dbReference type="HOGENOM" id="CLU_026202_0_1_1"/>
<dbReference type="GeneTree" id="ENSGT00940000164227"/>
<reference evidence="4" key="3">
    <citation type="submission" date="2025-09" db="UniProtKB">
        <authorList>
            <consortium name="Ensembl"/>
        </authorList>
    </citation>
    <scope>IDENTIFICATION</scope>
</reference>
<feature type="compositionally biased region" description="Basic and acidic residues" evidence="3">
    <location>
        <begin position="35"/>
        <end position="74"/>
    </location>
</feature>
<evidence type="ECO:0000256" key="2">
    <source>
        <dbReference type="ARBA" id="ARBA00022803"/>
    </source>
</evidence>
<evidence type="ECO:0000256" key="3">
    <source>
        <dbReference type="SAM" id="MobiDB-lite"/>
    </source>
</evidence>
<dbReference type="SUPFAM" id="SSF48452">
    <property type="entry name" value="TPR-like"/>
    <property type="match status" value="1"/>
</dbReference>
<dbReference type="InterPro" id="IPR011990">
    <property type="entry name" value="TPR-like_helical_dom_sf"/>
</dbReference>
<dbReference type="PANTHER" id="PTHR45883">
    <property type="entry name" value="HSC70-INTERACTING PROTEIN"/>
    <property type="match status" value="1"/>
</dbReference>
<keyword evidence="5" id="KW-1185">Reference proteome</keyword>
<protein>
    <recommendedName>
        <fullName evidence="6">Hsp70-interacting protein N-terminal domain-containing protein</fullName>
    </recommendedName>
</protein>
<dbReference type="FunFam" id="1.25.40.10:FF:000112">
    <property type="entry name" value="FAM10 family protein"/>
    <property type="match status" value="1"/>
</dbReference>
<dbReference type="AlphaFoldDB" id="G1Q2Y6"/>
<reference evidence="4" key="2">
    <citation type="submission" date="2025-08" db="UniProtKB">
        <authorList>
            <consortium name="Ensembl"/>
        </authorList>
    </citation>
    <scope>IDENTIFICATION</scope>
</reference>
<evidence type="ECO:0000256" key="1">
    <source>
        <dbReference type="ARBA" id="ARBA00022737"/>
    </source>
</evidence>
<evidence type="ECO:0000313" key="5">
    <source>
        <dbReference type="Proteomes" id="UP000001074"/>
    </source>
</evidence>
<dbReference type="EMBL" id="AAPE02002533">
    <property type="status" value="NOT_ANNOTATED_CDS"/>
    <property type="molecule type" value="Genomic_DNA"/>
</dbReference>
<dbReference type="Gene3D" id="1.25.40.10">
    <property type="entry name" value="Tetratricopeptide repeat domain"/>
    <property type="match status" value="1"/>
</dbReference>
<name>G1Q2Y6_MYOLU</name>
<reference evidence="4 5" key="1">
    <citation type="journal article" date="2011" name="Nature">
        <title>A high-resolution map of human evolutionary constraint using 29 mammals.</title>
        <authorList>
            <person name="Lindblad-Toh K."/>
            <person name="Garber M."/>
            <person name="Zuk O."/>
            <person name="Lin M.F."/>
            <person name="Parker B.J."/>
            <person name="Washietl S."/>
            <person name="Kheradpour P."/>
            <person name="Ernst J."/>
            <person name="Jordan G."/>
            <person name="Mauceli E."/>
            <person name="Ward L.D."/>
            <person name="Lowe C.B."/>
            <person name="Holloway A.K."/>
            <person name="Clamp M."/>
            <person name="Gnerre S."/>
            <person name="Alfoldi J."/>
            <person name="Beal K."/>
            <person name="Chang J."/>
            <person name="Clawson H."/>
            <person name="Cuff J."/>
            <person name="Di Palma F."/>
            <person name="Fitzgerald S."/>
            <person name="Flicek P."/>
            <person name="Guttman M."/>
            <person name="Hubisz M.J."/>
            <person name="Jaffe D.B."/>
            <person name="Jungreis I."/>
            <person name="Kent W.J."/>
            <person name="Kostka D."/>
            <person name="Lara M."/>
            <person name="Martins A.L."/>
            <person name="Massingham T."/>
            <person name="Moltke I."/>
            <person name="Raney B.J."/>
            <person name="Rasmussen M.D."/>
            <person name="Robinson J."/>
            <person name="Stark A."/>
            <person name="Vilella A.J."/>
            <person name="Wen J."/>
            <person name="Xie X."/>
            <person name="Zody M.C."/>
            <person name="Baldwin J."/>
            <person name="Bloom T."/>
            <person name="Chin C.W."/>
            <person name="Heiman D."/>
            <person name="Nicol R."/>
            <person name="Nusbaum C."/>
            <person name="Young S."/>
            <person name="Wilkinson J."/>
            <person name="Worley K.C."/>
            <person name="Kovar C.L."/>
            <person name="Muzny D.M."/>
            <person name="Gibbs R.A."/>
            <person name="Cree A."/>
            <person name="Dihn H.H."/>
            <person name="Fowler G."/>
            <person name="Jhangiani S."/>
            <person name="Joshi V."/>
            <person name="Lee S."/>
            <person name="Lewis L.R."/>
            <person name="Nazareth L.V."/>
            <person name="Okwuonu G."/>
            <person name="Santibanez J."/>
            <person name="Warren W.C."/>
            <person name="Mardis E.R."/>
            <person name="Weinstock G.M."/>
            <person name="Wilson R.K."/>
            <person name="Delehaunty K."/>
            <person name="Dooling D."/>
            <person name="Fronik C."/>
            <person name="Fulton L."/>
            <person name="Fulton B."/>
            <person name="Graves T."/>
            <person name="Minx P."/>
            <person name="Sodergren E."/>
            <person name="Birney E."/>
            <person name="Margulies E.H."/>
            <person name="Herrero J."/>
            <person name="Green E.D."/>
            <person name="Haussler D."/>
            <person name="Siepel A."/>
            <person name="Goldman N."/>
            <person name="Pollard K.S."/>
            <person name="Pedersen J.S."/>
            <person name="Lander E.S."/>
            <person name="Kellis M."/>
        </authorList>
    </citation>
    <scope>NUCLEOTIDE SEQUENCE [LARGE SCALE GENOMIC DNA]</scope>
</reference>
<dbReference type="Ensembl" id="ENSMLUT00000026448.1">
    <property type="protein sequence ID" value="ENSMLUP00000018069.1"/>
    <property type="gene ID" value="ENSMLUG00000028852.1"/>
</dbReference>
<keyword evidence="2" id="KW-0802">TPR repeat</keyword>
<dbReference type="GO" id="GO:0030544">
    <property type="term" value="F:Hsp70 protein binding"/>
    <property type="evidence" value="ECO:0007669"/>
    <property type="project" value="TreeGrafter"/>
</dbReference>
<evidence type="ECO:0008006" key="6">
    <source>
        <dbReference type="Google" id="ProtNLM"/>
    </source>
</evidence>
<dbReference type="STRING" id="59463.ENSMLUP00000018069"/>
<dbReference type="PANTHER" id="PTHR45883:SF2">
    <property type="entry name" value="HSC70-INTERACTING PROTEIN"/>
    <property type="match status" value="1"/>
</dbReference>
<keyword evidence="1" id="KW-0677">Repeat</keyword>
<dbReference type="Proteomes" id="UP000001074">
    <property type="component" value="Unassembled WGS sequence"/>
</dbReference>
<sequence length="262" mass="29920">MCKQDPSILHTEEIFLGEWMSRMGRCKILPVTHKTKSEENIKKEKTDSKKVAENVKSEETLSEKNDLGDDHEGVIEPNSDASQEMRAESVEITEDMMDQANDKNVAAIDALSNGELQKAIDLFTDAIKLNPRLAILYAKRASVFIKLQKPNAAIGDDRVTEINRDLAQPYKWRGRAHRLLGHWEEAVHYIDPVCKLDYDEDASAMMKEVQPRAQKIAEHWKKEVKERMERVKKTPQNERAKREEEARGQSGALYGSFPASFP</sequence>
<proteinExistence type="predicted"/>
<dbReference type="eggNOG" id="KOG1308">
    <property type="taxonomic scope" value="Eukaryota"/>
</dbReference>
<organism evidence="4 5">
    <name type="scientific">Myotis lucifugus</name>
    <name type="common">Little brown bat</name>
    <dbReference type="NCBI Taxonomy" id="59463"/>
    <lineage>
        <taxon>Eukaryota</taxon>
        <taxon>Metazoa</taxon>
        <taxon>Chordata</taxon>
        <taxon>Craniata</taxon>
        <taxon>Vertebrata</taxon>
        <taxon>Euteleostomi</taxon>
        <taxon>Mammalia</taxon>
        <taxon>Eutheria</taxon>
        <taxon>Laurasiatheria</taxon>
        <taxon>Chiroptera</taxon>
        <taxon>Yangochiroptera</taxon>
        <taxon>Vespertilionidae</taxon>
        <taxon>Myotis</taxon>
    </lineage>
</organism>
<feature type="region of interest" description="Disordered" evidence="3">
    <location>
        <begin position="35"/>
        <end position="84"/>
    </location>
</feature>
<feature type="compositionally biased region" description="Basic and acidic residues" evidence="3">
    <location>
        <begin position="228"/>
        <end position="247"/>
    </location>
</feature>
<dbReference type="InParanoid" id="G1Q2Y6"/>
<accession>G1Q2Y6</accession>